<feature type="domain" description="FAD-binding" evidence="9">
    <location>
        <begin position="10"/>
        <end position="374"/>
    </location>
</feature>
<evidence type="ECO:0000313" key="11">
    <source>
        <dbReference type="Proteomes" id="UP000192596"/>
    </source>
</evidence>
<dbReference type="Pfam" id="PF00067">
    <property type="entry name" value="p450"/>
    <property type="match status" value="1"/>
</dbReference>
<dbReference type="GO" id="GO:0005506">
    <property type="term" value="F:iron ion binding"/>
    <property type="evidence" value="ECO:0007669"/>
    <property type="project" value="InterPro"/>
</dbReference>
<feature type="binding site" description="axial binding residue" evidence="8">
    <location>
        <position position="861"/>
    </location>
    <ligand>
        <name>heme</name>
        <dbReference type="ChEBI" id="CHEBI:30413"/>
    </ligand>
    <ligandPart>
        <name>Fe</name>
        <dbReference type="ChEBI" id="CHEBI:18248"/>
    </ligandPart>
</feature>
<dbReference type="PANTHER" id="PTHR24305:SF96">
    <property type="entry name" value="CYTOCHROME P450 MONOOXYGENASE STCB-RELATED"/>
    <property type="match status" value="1"/>
</dbReference>
<evidence type="ECO:0000259" key="9">
    <source>
        <dbReference type="Pfam" id="PF01494"/>
    </source>
</evidence>
<gene>
    <name evidence="10" type="ORF">B0A48_05134</name>
</gene>
<reference evidence="11" key="1">
    <citation type="submission" date="2017-03" db="EMBL/GenBank/DDBJ databases">
        <title>Genomes of endolithic fungi from Antarctica.</title>
        <authorList>
            <person name="Coleine C."/>
            <person name="Masonjones S."/>
            <person name="Stajich J.E."/>
        </authorList>
    </citation>
    <scope>NUCLEOTIDE SEQUENCE [LARGE SCALE GENOMIC DNA]</scope>
    <source>
        <strain evidence="11">CCFEE 5527</strain>
    </source>
</reference>
<keyword evidence="6" id="KW-0560">Oxidoreductase</keyword>
<dbReference type="SUPFAM" id="SSF51905">
    <property type="entry name" value="FAD/NAD(P)-binding domain"/>
    <property type="match status" value="1"/>
</dbReference>
<evidence type="ECO:0000313" key="10">
    <source>
        <dbReference type="EMBL" id="OQO09731.1"/>
    </source>
</evidence>
<keyword evidence="5" id="KW-0274">FAD</keyword>
<dbReference type="SUPFAM" id="SSF48264">
    <property type="entry name" value="Cytochrome P450"/>
    <property type="match status" value="1"/>
</dbReference>
<accession>A0A1V8TEN9</accession>
<dbReference type="InterPro" id="IPR036188">
    <property type="entry name" value="FAD/NAD-bd_sf"/>
</dbReference>
<dbReference type="AlphaFoldDB" id="A0A1V8TEN9"/>
<keyword evidence="8" id="KW-0349">Heme</keyword>
<evidence type="ECO:0000256" key="5">
    <source>
        <dbReference type="ARBA" id="ARBA00022827"/>
    </source>
</evidence>
<dbReference type="Gene3D" id="1.10.630.10">
    <property type="entry name" value="Cytochrome P450"/>
    <property type="match status" value="1"/>
</dbReference>
<dbReference type="InParanoid" id="A0A1V8TEN9"/>
<keyword evidence="7 8" id="KW-0408">Iron</keyword>
<dbReference type="STRING" id="1507870.A0A1V8TEN9"/>
<dbReference type="InterPro" id="IPR036396">
    <property type="entry name" value="Cyt_P450_sf"/>
</dbReference>
<dbReference type="PROSITE" id="PS00086">
    <property type="entry name" value="CYTOCHROME_P450"/>
    <property type="match status" value="1"/>
</dbReference>
<dbReference type="InterPro" id="IPR001128">
    <property type="entry name" value="Cyt_P450"/>
</dbReference>
<comment type="similarity">
    <text evidence="2">Belongs to the cytochrome P450 family.</text>
</comment>
<protein>
    <recommendedName>
        <fullName evidence="9">FAD-binding domain-containing protein</fullName>
    </recommendedName>
</protein>
<dbReference type="Proteomes" id="UP000192596">
    <property type="component" value="Unassembled WGS sequence"/>
</dbReference>
<sequence>MGYTKAAVELKVLIVGAGIGGLTAAIALRRAGHYVQLFDSTPGPSEVGAAINICYNADVVLRRLGVNVADAGGVRMERLRLVKASGELLQDQDFLTQSQAFLKDSHQYQSEYRLTLRAALHGQLREVATSHDGHGPPAKMSYGRSVASVDAETATISFIDGSTAQGDLIIGADGVTSIARKQIDANISVRNGRHSAFRFLVSEKEALADFRTAEWFAMRNTMDIWYSGDSKVVMYRCQNNELLNFVCIHPAAKSTAIAGEWHRPADKTELLDIFSEFEPKVLAMLEKADPKSLRVYPLFDMDTLPSFISPTGKLALLGDAAHPFLPHLAQGGAMAIEDGVALGVMMSQLGSLEEVPERLKLYNEARYQRATRIQEYTRIVGGDSVKSDENSAAKLSLNEYMQYPYPHDEQRASEAILHNPQTCATTMYGISTVLSLASISIAGYVLLQVAYNRLFSPLRKIPGPFLASITGYWLVFVDLAGFRTTVIHKLHLRYGPTVRIGPQEVSFASAEAINTIYGQQTVFMKAPVYESMSLQPLGIFSLRDKKAHSQRRSLLSHAFSSSNLQNTEPVVRERVDYLMKALRESKGSSVDALERFRAFSLDVVGQLFLGASFGALEAKQPPQFLHDMDKMFLISGMQWTFPWMFAVMSKLPLPALQDFLASKQRVTDYGKHAYEDYLRVNKSAPNRKDLLSKILFNSSGEAPLTDRETYTEIGNLVFAGTDTTSTTLTYLCWELTRDPVSQSRIRQELQEHRKRSSSGSTVSKEVLDSPLLDAVINESLRLHPAAPASLQRITPPTGSTVSGVRLPAGTIVSMQCYTTNRDADAFPDPDSFRPDRWLKAEGGTAAMKELFMPFSKGTRACLGKNLALMELKLVVASLLLQFNLKAPPQTTEDSMAMRDHFLVLPKGGKCDLLFQSLDGSVD</sequence>
<dbReference type="PRINTS" id="PR00385">
    <property type="entry name" value="P450"/>
</dbReference>
<dbReference type="PANTHER" id="PTHR24305">
    <property type="entry name" value="CYTOCHROME P450"/>
    <property type="match status" value="1"/>
</dbReference>
<dbReference type="InterPro" id="IPR002401">
    <property type="entry name" value="Cyt_P450_E_grp-I"/>
</dbReference>
<dbReference type="PRINTS" id="PR00463">
    <property type="entry name" value="EP450I"/>
</dbReference>
<evidence type="ECO:0000256" key="4">
    <source>
        <dbReference type="ARBA" id="ARBA00022723"/>
    </source>
</evidence>
<dbReference type="GO" id="GO:0020037">
    <property type="term" value="F:heme binding"/>
    <property type="evidence" value="ECO:0007669"/>
    <property type="project" value="InterPro"/>
</dbReference>
<dbReference type="InterPro" id="IPR050121">
    <property type="entry name" value="Cytochrome_P450_monoxygenase"/>
</dbReference>
<dbReference type="InterPro" id="IPR017972">
    <property type="entry name" value="Cyt_P450_CS"/>
</dbReference>
<evidence type="ECO:0000256" key="7">
    <source>
        <dbReference type="ARBA" id="ARBA00023004"/>
    </source>
</evidence>
<keyword evidence="4 8" id="KW-0479">Metal-binding</keyword>
<dbReference type="GO" id="GO:0071949">
    <property type="term" value="F:FAD binding"/>
    <property type="evidence" value="ECO:0007669"/>
    <property type="project" value="InterPro"/>
</dbReference>
<dbReference type="InterPro" id="IPR002938">
    <property type="entry name" value="FAD-bd"/>
</dbReference>
<keyword evidence="11" id="KW-1185">Reference proteome</keyword>
<keyword evidence="3" id="KW-0285">Flavoprotein</keyword>
<comment type="caution">
    <text evidence="10">The sequence shown here is derived from an EMBL/GenBank/DDBJ whole genome shotgun (WGS) entry which is preliminary data.</text>
</comment>
<dbReference type="OrthoDB" id="9993796at2759"/>
<dbReference type="EMBL" id="NAJO01000010">
    <property type="protein sequence ID" value="OQO09731.1"/>
    <property type="molecule type" value="Genomic_DNA"/>
</dbReference>
<dbReference type="SUPFAM" id="SSF54373">
    <property type="entry name" value="FAD-linked reductases, C-terminal domain"/>
    <property type="match status" value="1"/>
</dbReference>
<dbReference type="Gene3D" id="3.50.50.60">
    <property type="entry name" value="FAD/NAD(P)-binding domain"/>
    <property type="match status" value="1"/>
</dbReference>
<evidence type="ECO:0000256" key="3">
    <source>
        <dbReference type="ARBA" id="ARBA00022630"/>
    </source>
</evidence>
<dbReference type="GO" id="GO:0016705">
    <property type="term" value="F:oxidoreductase activity, acting on paired donors, with incorporation or reduction of molecular oxygen"/>
    <property type="evidence" value="ECO:0007669"/>
    <property type="project" value="InterPro"/>
</dbReference>
<evidence type="ECO:0000256" key="6">
    <source>
        <dbReference type="ARBA" id="ARBA00023002"/>
    </source>
</evidence>
<organism evidence="10 11">
    <name type="scientific">Cryoendolithus antarcticus</name>
    <dbReference type="NCBI Taxonomy" id="1507870"/>
    <lineage>
        <taxon>Eukaryota</taxon>
        <taxon>Fungi</taxon>
        <taxon>Dikarya</taxon>
        <taxon>Ascomycota</taxon>
        <taxon>Pezizomycotina</taxon>
        <taxon>Dothideomycetes</taxon>
        <taxon>Dothideomycetidae</taxon>
        <taxon>Cladosporiales</taxon>
        <taxon>Cladosporiaceae</taxon>
        <taxon>Cryoendolithus</taxon>
    </lineage>
</organism>
<proteinExistence type="inferred from homology"/>
<evidence type="ECO:0000256" key="2">
    <source>
        <dbReference type="ARBA" id="ARBA00010617"/>
    </source>
</evidence>
<comment type="cofactor">
    <cofactor evidence="1 8">
        <name>heme</name>
        <dbReference type="ChEBI" id="CHEBI:30413"/>
    </cofactor>
</comment>
<evidence type="ECO:0000256" key="1">
    <source>
        <dbReference type="ARBA" id="ARBA00001971"/>
    </source>
</evidence>
<dbReference type="Pfam" id="PF01494">
    <property type="entry name" value="FAD_binding_3"/>
    <property type="match status" value="1"/>
</dbReference>
<evidence type="ECO:0000256" key="8">
    <source>
        <dbReference type="PIRSR" id="PIRSR602401-1"/>
    </source>
</evidence>
<dbReference type="GO" id="GO:0004497">
    <property type="term" value="F:monooxygenase activity"/>
    <property type="evidence" value="ECO:0007669"/>
    <property type="project" value="InterPro"/>
</dbReference>
<name>A0A1V8TEN9_9PEZI</name>